<organism evidence="3 4">
    <name type="scientific">Callorhinchus milii</name>
    <name type="common">Ghost shark</name>
    <dbReference type="NCBI Taxonomy" id="7868"/>
    <lineage>
        <taxon>Eukaryota</taxon>
        <taxon>Metazoa</taxon>
        <taxon>Chordata</taxon>
        <taxon>Craniata</taxon>
        <taxon>Vertebrata</taxon>
        <taxon>Chondrichthyes</taxon>
        <taxon>Holocephali</taxon>
        <taxon>Chimaeriformes</taxon>
        <taxon>Callorhinchidae</taxon>
        <taxon>Callorhinchus</taxon>
    </lineage>
</organism>
<dbReference type="GO" id="GO:0005765">
    <property type="term" value="C:lysosomal membrane"/>
    <property type="evidence" value="ECO:0007669"/>
    <property type="project" value="TreeGrafter"/>
</dbReference>
<reference evidence="4" key="2">
    <citation type="journal article" date="2007" name="PLoS Biol.">
        <title>Survey sequencing and comparative analysis of the elephant shark (Callorhinchus milii) genome.</title>
        <authorList>
            <person name="Venkatesh B."/>
            <person name="Kirkness E.F."/>
            <person name="Loh Y.H."/>
            <person name="Halpern A.L."/>
            <person name="Lee A.P."/>
            <person name="Johnson J."/>
            <person name="Dandona N."/>
            <person name="Viswanathan L.D."/>
            <person name="Tay A."/>
            <person name="Venter J.C."/>
            <person name="Strausberg R.L."/>
            <person name="Brenner S."/>
        </authorList>
    </citation>
    <scope>NUCLEOTIDE SEQUENCE [LARGE SCALE GENOMIC DNA]</scope>
</reference>
<dbReference type="GO" id="GO:0035658">
    <property type="term" value="C:Mon1-Ccz1 complex"/>
    <property type="evidence" value="ECO:0007669"/>
    <property type="project" value="InterPro"/>
</dbReference>
<protein>
    <submittedName>
        <fullName evidence="3">Regulator of MON1-CCZ1</fullName>
    </submittedName>
</protein>
<dbReference type="AlphaFoldDB" id="A0A4W3IMI1"/>
<dbReference type="GeneTree" id="ENSGT00390000009127"/>
<evidence type="ECO:0000259" key="2">
    <source>
        <dbReference type="Pfam" id="PF21029"/>
    </source>
</evidence>
<name>A0A4W3IMI1_CALMI</name>
<feature type="domain" description="Regulator of MON1-CCZ1 complex N-terminal" evidence="2">
    <location>
        <begin position="25"/>
        <end position="107"/>
    </location>
</feature>
<dbReference type="Ensembl" id="ENSCMIT00000032049.1">
    <property type="protein sequence ID" value="ENSCMIP00000031569.1"/>
    <property type="gene ID" value="ENSCMIG00000013512.1"/>
</dbReference>
<dbReference type="GO" id="GO:0031902">
    <property type="term" value="C:late endosome membrane"/>
    <property type="evidence" value="ECO:0007669"/>
    <property type="project" value="TreeGrafter"/>
</dbReference>
<keyword evidence="4" id="KW-1185">Reference proteome</keyword>
<proteinExistence type="predicted"/>
<reference evidence="4" key="1">
    <citation type="journal article" date="2006" name="Science">
        <title>Ancient noncoding elements conserved in the human genome.</title>
        <authorList>
            <person name="Venkatesh B."/>
            <person name="Kirkness E.F."/>
            <person name="Loh Y.H."/>
            <person name="Halpern A.L."/>
            <person name="Lee A.P."/>
            <person name="Johnson J."/>
            <person name="Dandona N."/>
            <person name="Viswanathan L.D."/>
            <person name="Tay A."/>
            <person name="Venter J.C."/>
            <person name="Strausberg R.L."/>
            <person name="Brenner S."/>
        </authorList>
    </citation>
    <scope>NUCLEOTIDE SEQUENCE [LARGE SCALE GENOMIC DNA]</scope>
</reference>
<dbReference type="PANTHER" id="PTHR12897">
    <property type="entry name" value="COLON CANCER-ASSOCIATED PROTEIN MIC1"/>
    <property type="match status" value="1"/>
</dbReference>
<dbReference type="Proteomes" id="UP000314986">
    <property type="component" value="Unassembled WGS sequence"/>
</dbReference>
<dbReference type="GO" id="GO:0010506">
    <property type="term" value="P:regulation of autophagy"/>
    <property type="evidence" value="ECO:0007669"/>
    <property type="project" value="InterPro"/>
</dbReference>
<evidence type="ECO:0000259" key="1">
    <source>
        <dbReference type="Pfam" id="PF07035"/>
    </source>
</evidence>
<feature type="domain" description="Mic1" evidence="1">
    <location>
        <begin position="375"/>
        <end position="621"/>
    </location>
</feature>
<reference evidence="3" key="5">
    <citation type="submission" date="2025-09" db="UniProtKB">
        <authorList>
            <consortium name="Ensembl"/>
        </authorList>
    </citation>
    <scope>IDENTIFICATION</scope>
</reference>
<dbReference type="InterPro" id="IPR040371">
    <property type="entry name" value="RMC1"/>
</dbReference>
<dbReference type="InterPro" id="IPR049040">
    <property type="entry name" value="RMC1_N"/>
</dbReference>
<accession>A0A4W3IMI1</accession>
<reference evidence="4" key="3">
    <citation type="journal article" date="2014" name="Nature">
        <title>Elephant shark genome provides unique insights into gnathostome evolution.</title>
        <authorList>
            <consortium name="International Elephant Shark Genome Sequencing Consortium"/>
            <person name="Venkatesh B."/>
            <person name="Lee A.P."/>
            <person name="Ravi V."/>
            <person name="Maurya A.K."/>
            <person name="Lian M.M."/>
            <person name="Swann J.B."/>
            <person name="Ohta Y."/>
            <person name="Flajnik M.F."/>
            <person name="Sutoh Y."/>
            <person name="Kasahara M."/>
            <person name="Hoon S."/>
            <person name="Gangu V."/>
            <person name="Roy S.W."/>
            <person name="Irimia M."/>
            <person name="Korzh V."/>
            <person name="Kondrychyn I."/>
            <person name="Lim Z.W."/>
            <person name="Tay B.H."/>
            <person name="Tohari S."/>
            <person name="Kong K.W."/>
            <person name="Ho S."/>
            <person name="Lorente-Galdos B."/>
            <person name="Quilez J."/>
            <person name="Marques-Bonet T."/>
            <person name="Raney B.J."/>
            <person name="Ingham P.W."/>
            <person name="Tay A."/>
            <person name="Hillier L.W."/>
            <person name="Minx P."/>
            <person name="Boehm T."/>
            <person name="Wilson R.K."/>
            <person name="Brenner S."/>
            <person name="Warren W.C."/>
        </authorList>
    </citation>
    <scope>NUCLEOTIDE SEQUENCE [LARGE SCALE GENOMIC DNA]</scope>
</reference>
<dbReference type="Pfam" id="PF21029">
    <property type="entry name" value="RMC1_N"/>
    <property type="match status" value="1"/>
</dbReference>
<dbReference type="PANTHER" id="PTHR12897:SF4">
    <property type="entry name" value="REGULATOR OF MON1-CCZ1 COMPLEX"/>
    <property type="match status" value="1"/>
</dbReference>
<reference evidence="3" key="4">
    <citation type="submission" date="2025-08" db="UniProtKB">
        <authorList>
            <consortium name="Ensembl"/>
        </authorList>
    </citation>
    <scope>IDENTIFICATION</scope>
</reference>
<evidence type="ECO:0000313" key="3">
    <source>
        <dbReference type="Ensembl" id="ENSCMIP00000031569.1"/>
    </source>
</evidence>
<gene>
    <name evidence="3" type="primary">rmc1</name>
</gene>
<evidence type="ECO:0000313" key="4">
    <source>
        <dbReference type="Proteomes" id="UP000314986"/>
    </source>
</evidence>
<dbReference type="Pfam" id="PF07035">
    <property type="entry name" value="RMC1_C"/>
    <property type="match status" value="1"/>
</dbReference>
<dbReference type="InterPro" id="IPR009755">
    <property type="entry name" value="RMC1_C"/>
</dbReference>
<sequence>MAEVFYLELCDAPVQFEKVSTVNNVFFDEANKQVFAVRSGGATGVVVKGPDDKSCMSFRMEDKGEVKCIKFSLGNKILAMQRTLKTVDFINFIPDLPQTEYSQECKNIMKICQTVSVGRTFASESEGCRSFRIKAVMTGLKNLCFIMVSLCCPLCAKKKLDVHRRRKDCYHSPLQSGTMSKMLKFEIELPAIPKSGSLCLSERDITMAILYGQLYVLYLKHQGRTPNNPGAEVILYYLPREGPCKKTHILKLNVTGKFALNVVDNLVVVHHQSSQTSMIFDIKLRAEFDGAVTIHHTVLPPLSIHPCKIPRAGPSTVTAQSPVPCELYSSSWSVFQPDIIINASEGYLWCLQVKLQPIVHMLQDKGRLMDFLLQRKDCKMVILSVCCQLLSATERGSLSVIATIFDKLNQFYKEYLEAEQNYTLAVESGTSRGSSAQKPVRAQAVIDQSDMYTHVLSVFTNQDLPHKFISAVLMEYIRSLNQYQIIVQHYLYELVIKTLVQHSLFYMLHQFLQYHVLSDSKPLACLLLSLESTYPPAHQLCLDMLKRLSTANDEIVEVLLSKHQVLGALRFIRSVGGHDNISARKFLDAAKQTGDNMLFYTTFKFFEQRNQRLRGSPNFTPGEHCEEHIDHFKSLFGEQALLKAMVV</sequence>